<name>A0A9D3WEP3_9ROSI</name>
<protein>
    <submittedName>
        <fullName evidence="1">Uncharacterized protein</fullName>
    </submittedName>
</protein>
<organism evidence="1 2">
    <name type="scientific">Gossypium stocksii</name>
    <dbReference type="NCBI Taxonomy" id="47602"/>
    <lineage>
        <taxon>Eukaryota</taxon>
        <taxon>Viridiplantae</taxon>
        <taxon>Streptophyta</taxon>
        <taxon>Embryophyta</taxon>
        <taxon>Tracheophyta</taxon>
        <taxon>Spermatophyta</taxon>
        <taxon>Magnoliopsida</taxon>
        <taxon>eudicotyledons</taxon>
        <taxon>Gunneridae</taxon>
        <taxon>Pentapetalae</taxon>
        <taxon>rosids</taxon>
        <taxon>malvids</taxon>
        <taxon>Malvales</taxon>
        <taxon>Malvaceae</taxon>
        <taxon>Malvoideae</taxon>
        <taxon>Gossypium</taxon>
    </lineage>
</organism>
<dbReference type="EMBL" id="JAIQCV010000002">
    <property type="protein sequence ID" value="KAH1122383.1"/>
    <property type="molecule type" value="Genomic_DNA"/>
</dbReference>
<dbReference type="AlphaFoldDB" id="A0A9D3WEP3"/>
<gene>
    <name evidence="1" type="ORF">J1N35_005543</name>
</gene>
<sequence>MDVRASMLDMRKKCKTNTGVANVVAGIEEEEDSAILEQCRKKMIDLAGLSAIMVATPISPVTSSPFFHSCELTCSCPFKEHMCSAGSSSGVKKPSLSELALSLQVLLVETSMTGLGLEEGISKGKIKDLSEHLVVAEGKEEKLSMEVPAERAEKESIDAAMNKMVKEHKALVCKMAKEQETVMVSLEQKHAEALEGVKKESLQNFNNFLADLKVNILLHVQVSGGLFDAGKVDFDAL</sequence>
<evidence type="ECO:0000313" key="2">
    <source>
        <dbReference type="Proteomes" id="UP000828251"/>
    </source>
</evidence>
<evidence type="ECO:0000313" key="1">
    <source>
        <dbReference type="EMBL" id="KAH1122383.1"/>
    </source>
</evidence>
<comment type="caution">
    <text evidence="1">The sequence shown here is derived from an EMBL/GenBank/DDBJ whole genome shotgun (WGS) entry which is preliminary data.</text>
</comment>
<proteinExistence type="predicted"/>
<accession>A0A9D3WEP3</accession>
<reference evidence="1 2" key="1">
    <citation type="journal article" date="2021" name="Plant Biotechnol. J.">
        <title>Multi-omics assisted identification of the key and species-specific regulatory components of drought-tolerant mechanisms in Gossypium stocksii.</title>
        <authorList>
            <person name="Yu D."/>
            <person name="Ke L."/>
            <person name="Zhang D."/>
            <person name="Wu Y."/>
            <person name="Sun Y."/>
            <person name="Mei J."/>
            <person name="Sun J."/>
            <person name="Sun Y."/>
        </authorList>
    </citation>
    <scope>NUCLEOTIDE SEQUENCE [LARGE SCALE GENOMIC DNA]</scope>
    <source>
        <strain evidence="2">cv. E1</strain>
        <tissue evidence="1">Leaf</tissue>
    </source>
</reference>
<dbReference type="Proteomes" id="UP000828251">
    <property type="component" value="Unassembled WGS sequence"/>
</dbReference>
<keyword evidence="2" id="KW-1185">Reference proteome</keyword>